<evidence type="ECO:0000259" key="4">
    <source>
        <dbReference type="PROSITE" id="PS50956"/>
    </source>
</evidence>
<dbReference type="SUPFAM" id="SSF54909">
    <property type="entry name" value="Dimeric alpha+beta barrel"/>
    <property type="match status" value="1"/>
</dbReference>
<dbReference type="Gene3D" id="3.30.70.920">
    <property type="match status" value="1"/>
</dbReference>
<dbReference type="InterPro" id="IPR019888">
    <property type="entry name" value="Tscrpt_reg_AsnC-like"/>
</dbReference>
<dbReference type="InterPro" id="IPR000485">
    <property type="entry name" value="AsnC-type_HTH_dom"/>
</dbReference>
<keyword evidence="1" id="KW-0805">Transcription regulation</keyword>
<dbReference type="PANTHER" id="PTHR30154:SF34">
    <property type="entry name" value="TRANSCRIPTIONAL REGULATOR AZLB"/>
    <property type="match status" value="1"/>
</dbReference>
<dbReference type="SMART" id="SM00344">
    <property type="entry name" value="HTH_ASNC"/>
    <property type="match status" value="1"/>
</dbReference>
<reference evidence="5" key="1">
    <citation type="journal article" date="2020" name="mSystems">
        <title>Genome- and Community-Level Interaction Insights into Carbon Utilization and Element Cycling Functions of Hydrothermarchaeota in Hydrothermal Sediment.</title>
        <authorList>
            <person name="Zhou Z."/>
            <person name="Liu Y."/>
            <person name="Xu W."/>
            <person name="Pan J."/>
            <person name="Luo Z.H."/>
            <person name="Li M."/>
        </authorList>
    </citation>
    <scope>NUCLEOTIDE SEQUENCE [LARGE SCALE GENOMIC DNA]</scope>
    <source>
        <strain evidence="5">SpSt-587</strain>
    </source>
</reference>
<evidence type="ECO:0000313" key="5">
    <source>
        <dbReference type="EMBL" id="HGT82734.1"/>
    </source>
</evidence>
<dbReference type="GO" id="GO:0005829">
    <property type="term" value="C:cytosol"/>
    <property type="evidence" value="ECO:0007669"/>
    <property type="project" value="TreeGrafter"/>
</dbReference>
<dbReference type="GO" id="GO:0043200">
    <property type="term" value="P:response to amino acid"/>
    <property type="evidence" value="ECO:0007669"/>
    <property type="project" value="TreeGrafter"/>
</dbReference>
<evidence type="ECO:0000256" key="1">
    <source>
        <dbReference type="ARBA" id="ARBA00023015"/>
    </source>
</evidence>
<dbReference type="CDD" id="cd00090">
    <property type="entry name" value="HTH_ARSR"/>
    <property type="match status" value="1"/>
</dbReference>
<dbReference type="PANTHER" id="PTHR30154">
    <property type="entry name" value="LEUCINE-RESPONSIVE REGULATORY PROTEIN"/>
    <property type="match status" value="1"/>
</dbReference>
<dbReference type="GO" id="GO:0043565">
    <property type="term" value="F:sequence-specific DNA binding"/>
    <property type="evidence" value="ECO:0007669"/>
    <property type="project" value="InterPro"/>
</dbReference>
<comment type="caution">
    <text evidence="5">The sequence shown here is derived from an EMBL/GenBank/DDBJ whole genome shotgun (WGS) entry which is preliminary data.</text>
</comment>
<dbReference type="InterPro" id="IPR036388">
    <property type="entry name" value="WH-like_DNA-bd_sf"/>
</dbReference>
<keyword evidence="3" id="KW-0804">Transcription</keyword>
<dbReference type="SUPFAM" id="SSF46785">
    <property type="entry name" value="Winged helix' DNA-binding domain"/>
    <property type="match status" value="1"/>
</dbReference>
<sequence length="138" mass="15516">MDEKDIRLTLELMKNGRAKKIELAKIFGVTETAIRKRIEKLEQAGVILGYKAIIDFKKLGLFSSLTGIDVEPEKLWNVVEKIKGLKNVVSLFLTSGDHVIMAEVVCESMQEMMSFHEQIAKIEGVKRVCPAVIVEVVK</sequence>
<proteinExistence type="predicted"/>
<dbReference type="InterPro" id="IPR019887">
    <property type="entry name" value="Tscrpt_reg_AsnC/Lrp_C"/>
</dbReference>
<evidence type="ECO:0000256" key="3">
    <source>
        <dbReference type="ARBA" id="ARBA00023163"/>
    </source>
</evidence>
<dbReference type="Gene3D" id="1.10.10.10">
    <property type="entry name" value="Winged helix-like DNA-binding domain superfamily/Winged helix DNA-binding domain"/>
    <property type="match status" value="1"/>
</dbReference>
<dbReference type="InterPro" id="IPR011991">
    <property type="entry name" value="ArsR-like_HTH"/>
</dbReference>
<dbReference type="InterPro" id="IPR036390">
    <property type="entry name" value="WH_DNA-bd_sf"/>
</dbReference>
<dbReference type="PROSITE" id="PS50956">
    <property type="entry name" value="HTH_ASNC_2"/>
    <property type="match status" value="1"/>
</dbReference>
<dbReference type="InterPro" id="IPR011008">
    <property type="entry name" value="Dimeric_a/b-barrel"/>
</dbReference>
<protein>
    <submittedName>
        <fullName evidence="5">Lrp/AsnC family transcriptional regulator</fullName>
    </submittedName>
</protein>
<dbReference type="Pfam" id="PF13412">
    <property type="entry name" value="HTH_24"/>
    <property type="match status" value="1"/>
</dbReference>
<organism evidence="5">
    <name type="scientific">Archaeoglobus fulgidus</name>
    <dbReference type="NCBI Taxonomy" id="2234"/>
    <lineage>
        <taxon>Archaea</taxon>
        <taxon>Methanobacteriati</taxon>
        <taxon>Methanobacteriota</taxon>
        <taxon>Archaeoglobi</taxon>
        <taxon>Archaeoglobales</taxon>
        <taxon>Archaeoglobaceae</taxon>
        <taxon>Archaeoglobus</taxon>
    </lineage>
</organism>
<accession>A0A7J3M397</accession>
<keyword evidence="2" id="KW-0238">DNA-binding</keyword>
<gene>
    <name evidence="5" type="ORF">ENT52_03310</name>
</gene>
<feature type="domain" description="HTH asnC-type" evidence="4">
    <location>
        <begin position="1"/>
        <end position="62"/>
    </location>
</feature>
<dbReference type="PRINTS" id="PR00033">
    <property type="entry name" value="HTHASNC"/>
</dbReference>
<evidence type="ECO:0000256" key="2">
    <source>
        <dbReference type="ARBA" id="ARBA00023125"/>
    </source>
</evidence>
<dbReference type="AlphaFoldDB" id="A0A7J3M397"/>
<dbReference type="EMBL" id="DSYZ01000073">
    <property type="protein sequence ID" value="HGT82734.1"/>
    <property type="molecule type" value="Genomic_DNA"/>
</dbReference>
<dbReference type="Pfam" id="PF01037">
    <property type="entry name" value="AsnC_trans_reg"/>
    <property type="match status" value="1"/>
</dbReference>
<name>A0A7J3M397_ARCFL</name>